<sequence>ISSEEGKLFVGGLNFRINKQDLEDHFSSSGPISEQSRGFNFTTFTKLELVSDARRTMNGESLDGHQIHMDLSGKSARGTRGSDFGAQGQGCSYSRGGGDQGYRSGRYDDLEDMDMEGQSTLQAGPTRSNKQQHR</sequence>
<dbReference type="SMART" id="SM00360">
    <property type="entry name" value="RRM"/>
    <property type="match status" value="1"/>
</dbReference>
<feature type="domain" description="RRM" evidence="4">
    <location>
        <begin position="6"/>
        <end position="74"/>
    </location>
</feature>
<dbReference type="GeneTree" id="ENSGT00940000153524"/>
<keyword evidence="1 2" id="KW-0694">RNA-binding</keyword>
<feature type="compositionally biased region" description="Polar residues" evidence="3">
    <location>
        <begin position="117"/>
        <end position="134"/>
    </location>
</feature>
<dbReference type="InterPro" id="IPR000504">
    <property type="entry name" value="RRM_dom"/>
</dbReference>
<evidence type="ECO:0000256" key="2">
    <source>
        <dbReference type="PROSITE-ProRule" id="PRU00176"/>
    </source>
</evidence>
<dbReference type="AlphaFoldDB" id="A0A8C7EL97"/>
<name>A0A8C7EL97_NEOVI</name>
<evidence type="ECO:0000313" key="5">
    <source>
        <dbReference type="Ensembl" id="ENSNVIP00000006333.1"/>
    </source>
</evidence>
<dbReference type="Proteomes" id="UP000694425">
    <property type="component" value="Unplaced"/>
</dbReference>
<accession>A0A8C7EL97</accession>
<dbReference type="Pfam" id="PF00076">
    <property type="entry name" value="RRM_1"/>
    <property type="match status" value="1"/>
</dbReference>
<evidence type="ECO:0000259" key="4">
    <source>
        <dbReference type="PROSITE" id="PS50102"/>
    </source>
</evidence>
<organism evidence="5 6">
    <name type="scientific">Neovison vison</name>
    <name type="common">American mink</name>
    <name type="synonym">Mustela vison</name>
    <dbReference type="NCBI Taxonomy" id="452646"/>
    <lineage>
        <taxon>Eukaryota</taxon>
        <taxon>Metazoa</taxon>
        <taxon>Chordata</taxon>
        <taxon>Craniata</taxon>
        <taxon>Vertebrata</taxon>
        <taxon>Euteleostomi</taxon>
        <taxon>Mammalia</taxon>
        <taxon>Eutheria</taxon>
        <taxon>Laurasiatheria</taxon>
        <taxon>Carnivora</taxon>
        <taxon>Caniformia</taxon>
        <taxon>Musteloidea</taxon>
        <taxon>Mustelidae</taxon>
        <taxon>Mustelinae</taxon>
        <taxon>Neogale</taxon>
    </lineage>
</organism>
<dbReference type="InterPro" id="IPR012677">
    <property type="entry name" value="Nucleotide-bd_a/b_plait_sf"/>
</dbReference>
<dbReference type="InterPro" id="IPR035979">
    <property type="entry name" value="RBD_domain_sf"/>
</dbReference>
<dbReference type="Ensembl" id="ENSNVIT00000007442.1">
    <property type="protein sequence ID" value="ENSNVIP00000006333.1"/>
    <property type="gene ID" value="ENSNVIG00000005060.1"/>
</dbReference>
<dbReference type="PROSITE" id="PS50102">
    <property type="entry name" value="RRM"/>
    <property type="match status" value="1"/>
</dbReference>
<evidence type="ECO:0000256" key="1">
    <source>
        <dbReference type="ARBA" id="ARBA00022884"/>
    </source>
</evidence>
<keyword evidence="6" id="KW-1185">Reference proteome</keyword>
<evidence type="ECO:0000256" key="3">
    <source>
        <dbReference type="SAM" id="MobiDB-lite"/>
    </source>
</evidence>
<dbReference type="GO" id="GO:0003723">
    <property type="term" value="F:RNA binding"/>
    <property type="evidence" value="ECO:0007669"/>
    <property type="project" value="UniProtKB-UniRule"/>
</dbReference>
<dbReference type="InterPro" id="IPR050441">
    <property type="entry name" value="RBM"/>
</dbReference>
<dbReference type="SUPFAM" id="SSF54928">
    <property type="entry name" value="RNA-binding domain, RBD"/>
    <property type="match status" value="1"/>
</dbReference>
<reference evidence="5" key="1">
    <citation type="submission" date="2025-08" db="UniProtKB">
        <authorList>
            <consortium name="Ensembl"/>
        </authorList>
    </citation>
    <scope>IDENTIFICATION</scope>
</reference>
<dbReference type="Gene3D" id="3.30.70.330">
    <property type="match status" value="1"/>
</dbReference>
<protein>
    <recommendedName>
        <fullName evidence="4">RRM domain-containing protein</fullName>
    </recommendedName>
</protein>
<feature type="region of interest" description="Disordered" evidence="3">
    <location>
        <begin position="60"/>
        <end position="134"/>
    </location>
</feature>
<evidence type="ECO:0000313" key="6">
    <source>
        <dbReference type="Proteomes" id="UP000694425"/>
    </source>
</evidence>
<dbReference type="PANTHER" id="PTHR48034">
    <property type="entry name" value="TRANSFORMER-2 SEX-DETERMINING PROTEIN-RELATED"/>
    <property type="match status" value="1"/>
</dbReference>
<proteinExistence type="predicted"/>
<reference evidence="5" key="2">
    <citation type="submission" date="2025-09" db="UniProtKB">
        <authorList>
            <consortium name="Ensembl"/>
        </authorList>
    </citation>
    <scope>IDENTIFICATION</scope>
</reference>